<dbReference type="FunFam" id="3.20.20.140:FF:000099">
    <property type="entry name" value="Amidohydrolase 2"/>
    <property type="match status" value="1"/>
</dbReference>
<comment type="similarity">
    <text evidence="3">Belongs to the metallo-dependent hydrolases superfamily.</text>
</comment>
<name>A0AA38VCA1_9PEZI</name>
<gene>
    <name evidence="5" type="ORF">NKR23_g9387</name>
</gene>
<dbReference type="EMBL" id="JANBVO010000036">
    <property type="protein sequence ID" value="KAJ9137076.1"/>
    <property type="molecule type" value="Genomic_DNA"/>
</dbReference>
<dbReference type="SUPFAM" id="SSF51556">
    <property type="entry name" value="Metallo-dependent hydrolases"/>
    <property type="match status" value="1"/>
</dbReference>
<evidence type="ECO:0000256" key="1">
    <source>
        <dbReference type="ARBA" id="ARBA00022793"/>
    </source>
</evidence>
<feature type="domain" description="Amidohydrolase-related" evidence="4">
    <location>
        <begin position="26"/>
        <end position="317"/>
    </location>
</feature>
<accession>A0AA38VCA1</accession>
<keyword evidence="6" id="KW-1185">Reference proteome</keyword>
<dbReference type="GO" id="GO:0016831">
    <property type="term" value="F:carboxy-lyase activity"/>
    <property type="evidence" value="ECO:0007669"/>
    <property type="project" value="UniProtKB-KW"/>
</dbReference>
<dbReference type="AlphaFoldDB" id="A0AA38VCA1"/>
<dbReference type="InterPro" id="IPR032466">
    <property type="entry name" value="Metal_Hydrolase"/>
</dbReference>
<proteinExistence type="inferred from homology"/>
<protein>
    <submittedName>
        <fullName evidence="5">Amidohydrolase 2</fullName>
    </submittedName>
</protein>
<dbReference type="GO" id="GO:0019748">
    <property type="term" value="P:secondary metabolic process"/>
    <property type="evidence" value="ECO:0007669"/>
    <property type="project" value="TreeGrafter"/>
</dbReference>
<comment type="caution">
    <text evidence="5">The sequence shown here is derived from an EMBL/GenBank/DDBJ whole genome shotgun (WGS) entry which is preliminary data.</text>
</comment>
<dbReference type="GO" id="GO:0016787">
    <property type="term" value="F:hydrolase activity"/>
    <property type="evidence" value="ECO:0007669"/>
    <property type="project" value="InterPro"/>
</dbReference>
<keyword evidence="2 3" id="KW-0456">Lyase</keyword>
<dbReference type="Pfam" id="PF04909">
    <property type="entry name" value="Amidohydro_2"/>
    <property type="match status" value="1"/>
</dbReference>
<evidence type="ECO:0000313" key="5">
    <source>
        <dbReference type="EMBL" id="KAJ9137076.1"/>
    </source>
</evidence>
<dbReference type="GO" id="GO:0005829">
    <property type="term" value="C:cytosol"/>
    <property type="evidence" value="ECO:0007669"/>
    <property type="project" value="TreeGrafter"/>
</dbReference>
<dbReference type="PANTHER" id="PTHR21240">
    <property type="entry name" value="2-AMINO-3-CARBOXYLMUCONATE-6-SEMIALDEHYDE DECARBOXYLASE"/>
    <property type="match status" value="1"/>
</dbReference>
<evidence type="ECO:0000259" key="4">
    <source>
        <dbReference type="Pfam" id="PF04909"/>
    </source>
</evidence>
<dbReference type="PANTHER" id="PTHR21240:SF30">
    <property type="entry name" value="AMIDOHYDROLASE-RELATED DOMAIN-CONTAINING PROTEIN-RELATED"/>
    <property type="match status" value="1"/>
</dbReference>
<organism evidence="5 6">
    <name type="scientific">Pleurostoma richardsiae</name>
    <dbReference type="NCBI Taxonomy" id="41990"/>
    <lineage>
        <taxon>Eukaryota</taxon>
        <taxon>Fungi</taxon>
        <taxon>Dikarya</taxon>
        <taxon>Ascomycota</taxon>
        <taxon>Pezizomycotina</taxon>
        <taxon>Sordariomycetes</taxon>
        <taxon>Sordariomycetidae</taxon>
        <taxon>Calosphaeriales</taxon>
        <taxon>Pleurostomataceae</taxon>
        <taxon>Pleurostoma</taxon>
    </lineage>
</organism>
<sequence>MDVPLITLEEHFFSEAGLQPEQADYIDMFQAMPNLMPKLRDVGPLRLQNMDAGSVSLQVISHGPSHMDAEHCRAANDQLGAAVAANPHRFAGFAVLPMAEPRDAADELRRCVKDMKFVGALVDNHDRGKYYDGDEYDVFWAAAQDLDVPVYLHPTFPTEAMLATQYTGNFPEIAGLAIGSFGLGWHSDTAVHILRLFAAGVFDRFPKVKIVIGHMGELLPFVLDRVVRVTSRFGRERDFKDVWDENIWITTSGVWSVAPMACLLRNTRAEHIMYSVDYPFSSNEDGLRFLKDLRGSGLVTEEQFSKIAYENAEALLKVKARRLD</sequence>
<dbReference type="InterPro" id="IPR006680">
    <property type="entry name" value="Amidohydro-rel"/>
</dbReference>
<evidence type="ECO:0000313" key="6">
    <source>
        <dbReference type="Proteomes" id="UP001174694"/>
    </source>
</evidence>
<reference evidence="5" key="1">
    <citation type="submission" date="2022-07" db="EMBL/GenBank/DDBJ databases">
        <title>Fungi with potential for degradation of polypropylene.</title>
        <authorList>
            <person name="Gostincar C."/>
        </authorList>
    </citation>
    <scope>NUCLEOTIDE SEQUENCE</scope>
    <source>
        <strain evidence="5">EXF-13308</strain>
    </source>
</reference>
<dbReference type="Gene3D" id="3.20.20.140">
    <property type="entry name" value="Metal-dependent hydrolases"/>
    <property type="match status" value="1"/>
</dbReference>
<evidence type="ECO:0000256" key="2">
    <source>
        <dbReference type="ARBA" id="ARBA00023239"/>
    </source>
</evidence>
<dbReference type="Proteomes" id="UP001174694">
    <property type="component" value="Unassembled WGS sequence"/>
</dbReference>
<evidence type="ECO:0000256" key="3">
    <source>
        <dbReference type="RuleBase" id="RU366045"/>
    </source>
</evidence>
<dbReference type="InterPro" id="IPR032465">
    <property type="entry name" value="ACMSD"/>
</dbReference>
<keyword evidence="1 3" id="KW-0210">Decarboxylase</keyword>